<protein>
    <recommendedName>
        <fullName evidence="2">PA domain-containing protein</fullName>
    </recommendedName>
</protein>
<dbReference type="PANTHER" id="PTHR10404:SF46">
    <property type="entry name" value="VACUOLAR PROTEIN SORTING-ASSOCIATED PROTEIN 70"/>
    <property type="match status" value="1"/>
</dbReference>
<accession>A0A8S9ZDS4</accession>
<keyword evidence="1" id="KW-0472">Membrane</keyword>
<organism evidence="3 4">
    <name type="scientific">Meloidogyne graminicola</name>
    <dbReference type="NCBI Taxonomy" id="189291"/>
    <lineage>
        <taxon>Eukaryota</taxon>
        <taxon>Metazoa</taxon>
        <taxon>Ecdysozoa</taxon>
        <taxon>Nematoda</taxon>
        <taxon>Chromadorea</taxon>
        <taxon>Rhabditida</taxon>
        <taxon>Tylenchina</taxon>
        <taxon>Tylenchomorpha</taxon>
        <taxon>Tylenchoidea</taxon>
        <taxon>Meloidogynidae</taxon>
        <taxon>Meloidogyninae</taxon>
        <taxon>Meloidogyne</taxon>
    </lineage>
</organism>
<reference evidence="3" key="1">
    <citation type="journal article" date="2020" name="Ecol. Evol.">
        <title>Genome structure and content of the rice root-knot nematode (Meloidogyne graminicola).</title>
        <authorList>
            <person name="Phan N.T."/>
            <person name="Danchin E.G.J."/>
            <person name="Klopp C."/>
            <person name="Perfus-Barbeoch L."/>
            <person name="Kozlowski D.K."/>
            <person name="Koutsovoulos G.D."/>
            <person name="Lopez-Roques C."/>
            <person name="Bouchez O."/>
            <person name="Zahm M."/>
            <person name="Besnard G."/>
            <person name="Bellafiore S."/>
        </authorList>
    </citation>
    <scope>NUCLEOTIDE SEQUENCE</scope>
    <source>
        <strain evidence="3">VN-18</strain>
    </source>
</reference>
<name>A0A8S9ZDS4_9BILA</name>
<keyword evidence="4" id="KW-1185">Reference proteome</keyword>
<dbReference type="EMBL" id="JABEBT010000140">
    <property type="protein sequence ID" value="KAF7629846.1"/>
    <property type="molecule type" value="Genomic_DNA"/>
</dbReference>
<evidence type="ECO:0000313" key="3">
    <source>
        <dbReference type="EMBL" id="KAF7629846.1"/>
    </source>
</evidence>
<dbReference type="GO" id="GO:0004180">
    <property type="term" value="F:carboxypeptidase activity"/>
    <property type="evidence" value="ECO:0007669"/>
    <property type="project" value="TreeGrafter"/>
</dbReference>
<keyword evidence="1" id="KW-0812">Transmembrane</keyword>
<comment type="caution">
    <text evidence="3">The sequence shown here is derived from an EMBL/GenBank/DDBJ whole genome shotgun (WGS) entry which is preliminary data.</text>
</comment>
<evidence type="ECO:0000259" key="2">
    <source>
        <dbReference type="Pfam" id="PF02225"/>
    </source>
</evidence>
<evidence type="ECO:0000256" key="1">
    <source>
        <dbReference type="SAM" id="Phobius"/>
    </source>
</evidence>
<dbReference type="SUPFAM" id="SSF52025">
    <property type="entry name" value="PA domain"/>
    <property type="match status" value="1"/>
</dbReference>
<keyword evidence="1" id="KW-1133">Transmembrane helix</keyword>
<feature type="transmembrane region" description="Helical" evidence="1">
    <location>
        <begin position="60"/>
        <end position="88"/>
    </location>
</feature>
<evidence type="ECO:0000313" key="4">
    <source>
        <dbReference type="Proteomes" id="UP000605970"/>
    </source>
</evidence>
<dbReference type="OrthoDB" id="5841748at2759"/>
<dbReference type="Proteomes" id="UP000605970">
    <property type="component" value="Unassembled WGS sequence"/>
</dbReference>
<dbReference type="Pfam" id="PF02225">
    <property type="entry name" value="PA"/>
    <property type="match status" value="1"/>
</dbReference>
<dbReference type="PANTHER" id="PTHR10404">
    <property type="entry name" value="N-ACETYLATED-ALPHA-LINKED ACIDIC DIPEPTIDASE"/>
    <property type="match status" value="1"/>
</dbReference>
<dbReference type="InterPro" id="IPR003137">
    <property type="entry name" value="PA_domain"/>
</dbReference>
<feature type="non-terminal residue" evidence="3">
    <location>
        <position position="1"/>
    </location>
</feature>
<gene>
    <name evidence="3" type="ORF">Mgra_00009173</name>
</gene>
<proteinExistence type="predicted"/>
<dbReference type="AlphaFoldDB" id="A0A8S9ZDS4"/>
<dbReference type="InterPro" id="IPR046450">
    <property type="entry name" value="PA_dom_sf"/>
</dbReference>
<sequence length="89" mass="10136">WWNAYSSNGTVIGNIVYVNYGTNEDFELIKKKNITLTNKIVLIRYGGIFRGDKVFNAEKFGAIGVILFSDPIDYVLGNSVLFIFLFYLI</sequence>
<dbReference type="Gene3D" id="3.50.30.30">
    <property type="match status" value="1"/>
</dbReference>
<feature type="domain" description="PA" evidence="2">
    <location>
        <begin position="13"/>
        <end position="71"/>
    </location>
</feature>
<dbReference type="InterPro" id="IPR039373">
    <property type="entry name" value="Peptidase_M28B"/>
</dbReference>